<dbReference type="PRINTS" id="PR00364">
    <property type="entry name" value="DISEASERSIST"/>
</dbReference>
<evidence type="ECO:0000259" key="7">
    <source>
        <dbReference type="PROSITE" id="PS51755"/>
    </source>
</evidence>
<comment type="similarity">
    <text evidence="1">Belongs to the AfsR/DnrI/RedD regulatory family.</text>
</comment>
<evidence type="ECO:0000313" key="9">
    <source>
        <dbReference type="Proteomes" id="UP000256269"/>
    </source>
</evidence>
<dbReference type="PROSITE" id="PS50005">
    <property type="entry name" value="TPR"/>
    <property type="match status" value="1"/>
</dbReference>
<accession>A0A3E0HI36</accession>
<dbReference type="SMART" id="SM01043">
    <property type="entry name" value="BTAD"/>
    <property type="match status" value="1"/>
</dbReference>
<evidence type="ECO:0000256" key="6">
    <source>
        <dbReference type="PROSITE-ProRule" id="PRU01091"/>
    </source>
</evidence>
<dbReference type="EMBL" id="QUNO01000007">
    <property type="protein sequence ID" value="REH46159.1"/>
    <property type="molecule type" value="Genomic_DNA"/>
</dbReference>
<gene>
    <name evidence="8" type="ORF">BCF44_107292</name>
</gene>
<dbReference type="InterPro" id="IPR036388">
    <property type="entry name" value="WH-like_DNA-bd_sf"/>
</dbReference>
<organism evidence="8 9">
    <name type="scientific">Kutzneria buriramensis</name>
    <dbReference type="NCBI Taxonomy" id="1045776"/>
    <lineage>
        <taxon>Bacteria</taxon>
        <taxon>Bacillati</taxon>
        <taxon>Actinomycetota</taxon>
        <taxon>Actinomycetes</taxon>
        <taxon>Pseudonocardiales</taxon>
        <taxon>Pseudonocardiaceae</taxon>
        <taxon>Kutzneria</taxon>
    </lineage>
</organism>
<dbReference type="InterPro" id="IPR011990">
    <property type="entry name" value="TPR-like_helical_dom_sf"/>
</dbReference>
<dbReference type="InterPro" id="IPR051677">
    <property type="entry name" value="AfsR-DnrI-RedD_regulator"/>
</dbReference>
<dbReference type="SMART" id="SM00862">
    <property type="entry name" value="Trans_reg_C"/>
    <property type="match status" value="1"/>
</dbReference>
<dbReference type="Gene3D" id="3.40.50.300">
    <property type="entry name" value="P-loop containing nucleotide triphosphate hydrolases"/>
    <property type="match status" value="1"/>
</dbReference>
<proteinExistence type="inferred from homology"/>
<dbReference type="Pfam" id="PF03704">
    <property type="entry name" value="BTAD"/>
    <property type="match status" value="1"/>
</dbReference>
<dbReference type="GO" id="GO:0003677">
    <property type="term" value="F:DNA binding"/>
    <property type="evidence" value="ECO:0007669"/>
    <property type="project" value="UniProtKB-UniRule"/>
</dbReference>
<dbReference type="SMART" id="SM00028">
    <property type="entry name" value="TPR"/>
    <property type="match status" value="4"/>
</dbReference>
<dbReference type="Pfam" id="PF00486">
    <property type="entry name" value="Trans_reg_C"/>
    <property type="match status" value="1"/>
</dbReference>
<dbReference type="CDD" id="cd15831">
    <property type="entry name" value="BTAD"/>
    <property type="match status" value="1"/>
</dbReference>
<protein>
    <submittedName>
        <fullName evidence="8">DNA-binding SARP family transcriptional activator</fullName>
    </submittedName>
</protein>
<dbReference type="InterPro" id="IPR002182">
    <property type="entry name" value="NB-ARC"/>
</dbReference>
<dbReference type="Proteomes" id="UP000256269">
    <property type="component" value="Unassembled WGS sequence"/>
</dbReference>
<dbReference type="PANTHER" id="PTHR35807">
    <property type="entry name" value="TRANSCRIPTIONAL REGULATOR REDD-RELATED"/>
    <property type="match status" value="1"/>
</dbReference>
<dbReference type="Gene3D" id="1.10.10.10">
    <property type="entry name" value="Winged helix-like DNA-binding domain superfamily/Winged helix DNA-binding domain"/>
    <property type="match status" value="1"/>
</dbReference>
<keyword evidence="4" id="KW-0804">Transcription</keyword>
<evidence type="ECO:0000256" key="3">
    <source>
        <dbReference type="ARBA" id="ARBA00023125"/>
    </source>
</evidence>
<dbReference type="InterPro" id="IPR027417">
    <property type="entry name" value="P-loop_NTPase"/>
</dbReference>
<dbReference type="Pfam" id="PF00931">
    <property type="entry name" value="NB-ARC"/>
    <property type="match status" value="1"/>
</dbReference>
<keyword evidence="3 6" id="KW-0238">DNA-binding</keyword>
<keyword evidence="9" id="KW-1185">Reference proteome</keyword>
<evidence type="ECO:0000256" key="2">
    <source>
        <dbReference type="ARBA" id="ARBA00023015"/>
    </source>
</evidence>
<dbReference type="RefSeq" id="WP_116176289.1">
    <property type="nucleotide sequence ID" value="NZ_CP144375.1"/>
</dbReference>
<dbReference type="GO" id="GO:0000160">
    <property type="term" value="P:phosphorelay signal transduction system"/>
    <property type="evidence" value="ECO:0007669"/>
    <property type="project" value="InterPro"/>
</dbReference>
<dbReference type="SUPFAM" id="SSF46894">
    <property type="entry name" value="C-terminal effector domain of the bipartite response regulators"/>
    <property type="match status" value="1"/>
</dbReference>
<dbReference type="InterPro" id="IPR005158">
    <property type="entry name" value="BTAD"/>
</dbReference>
<dbReference type="SUPFAM" id="SSF48452">
    <property type="entry name" value="TPR-like"/>
    <property type="match status" value="2"/>
</dbReference>
<evidence type="ECO:0000256" key="5">
    <source>
        <dbReference type="PROSITE-ProRule" id="PRU00339"/>
    </source>
</evidence>
<dbReference type="Gene3D" id="1.25.40.10">
    <property type="entry name" value="Tetratricopeptide repeat domain"/>
    <property type="match status" value="2"/>
</dbReference>
<dbReference type="PROSITE" id="PS51755">
    <property type="entry name" value="OMPR_PHOB"/>
    <property type="match status" value="1"/>
</dbReference>
<dbReference type="Pfam" id="PF13424">
    <property type="entry name" value="TPR_12"/>
    <property type="match status" value="1"/>
</dbReference>
<dbReference type="OrthoDB" id="3275754at2"/>
<feature type="DNA-binding region" description="OmpR/PhoB-type" evidence="6">
    <location>
        <begin position="29"/>
        <end position="134"/>
    </location>
</feature>
<evidence type="ECO:0000256" key="1">
    <source>
        <dbReference type="ARBA" id="ARBA00005820"/>
    </source>
</evidence>
<dbReference type="AlphaFoldDB" id="A0A3E0HI36"/>
<reference evidence="8 9" key="1">
    <citation type="submission" date="2018-08" db="EMBL/GenBank/DDBJ databases">
        <title>Genomic Encyclopedia of Archaeal and Bacterial Type Strains, Phase II (KMG-II): from individual species to whole genera.</title>
        <authorList>
            <person name="Goeker M."/>
        </authorList>
    </citation>
    <scope>NUCLEOTIDE SEQUENCE [LARGE SCALE GENOMIC DNA]</scope>
    <source>
        <strain evidence="8 9">DSM 45791</strain>
    </source>
</reference>
<feature type="domain" description="OmpR/PhoB-type" evidence="7">
    <location>
        <begin position="29"/>
        <end position="134"/>
    </location>
</feature>
<name>A0A3E0HI36_9PSEU</name>
<dbReference type="GO" id="GO:0043531">
    <property type="term" value="F:ADP binding"/>
    <property type="evidence" value="ECO:0007669"/>
    <property type="project" value="InterPro"/>
</dbReference>
<evidence type="ECO:0000313" key="8">
    <source>
        <dbReference type="EMBL" id="REH46159.1"/>
    </source>
</evidence>
<sequence>MRPHESMGPIDEGRGARVAAVVRQDRSTNGGSSTNDAVRLSVLGTVRAWRGAVELNVGPPQQRAVLALLLANVGRPVSLDEIIDVLWGSDMPHTAANVIHRYVGMLRRVLEPDLPSRAPGHWLVRGGGGYMVRADPQAVDLLRFRDLFSFAREQLASNGAAAATEQFLRALALWHGPAASGIPAVARQHPAFAALDREHLAAIAEATDVALRCGMVARVMPALRRSAELNPLDEPLHARLVIALAESGRQAEALEVWQSMRLRLRDELGIDPGAELCAAQSRVLDGTLAPTPALPPAPNATATMTPMVRPAQLPAPPAVFAGRRSELADLLAQSAERTGVMAITTIGGMAGIGKTTLAVQLAHHMADRFPDGQLYVNLRGFGPSAVAMDPAEAVRGFLEALGVPHQRIPAGIDAQSALFRSVLSGRRVLVVLDNARDADQIRPLLPGALGCMTIVTSRDPLHNLVATDGAHPLCLDVLNDEEARELLALRLGRPRVSSEPLAVDEIVSLTGRLPLALSVVAARAAVNPTFALADVAGELRTAQGGLDGFASDIRAVFSWSYSALSPDAARLFRLLALHPGPDVSGKVAADIAGMGPTQARLVLAELSRAQLVGEHVPGRFLVHELLRAYAGELVRAQENVADRRAALQRMLDHYLRAAIEEQARFAPRRSAVGVAPPTAGPTSERSPLDWFGVERTVLEGIVRLAAAERFDAHVWQLVWRLEPFYESRGHWHDWAALQQTAVVAARRLADGPGLGQASRGLGRACLLLRRYDDALVHLSAALNEFVEHDDLHGQALTHHAIGLVLTRKGLHTEAIMRARTALELHRQVGDIIGQAQALNAIGWYESSRGNHRAALDSGERSLALFRELGEDTAQSHTWDTLGYAYHRLGNYRQATECLQNAILRHRVSGDRYHEAGSASRLGDNYADAGDRGAAQQQWRIALTTLAEFDPQWATELRDKLNSTAAPTAVA</sequence>
<dbReference type="InterPro" id="IPR019734">
    <property type="entry name" value="TPR_rpt"/>
</dbReference>
<evidence type="ECO:0000256" key="4">
    <source>
        <dbReference type="ARBA" id="ARBA00023163"/>
    </source>
</evidence>
<dbReference type="GO" id="GO:0006355">
    <property type="term" value="P:regulation of DNA-templated transcription"/>
    <property type="evidence" value="ECO:0007669"/>
    <property type="project" value="InterPro"/>
</dbReference>
<dbReference type="PANTHER" id="PTHR35807:SF1">
    <property type="entry name" value="TRANSCRIPTIONAL REGULATOR REDD"/>
    <property type="match status" value="1"/>
</dbReference>
<dbReference type="InterPro" id="IPR016032">
    <property type="entry name" value="Sig_transdc_resp-reg_C-effctor"/>
</dbReference>
<comment type="caution">
    <text evidence="8">The sequence shown here is derived from an EMBL/GenBank/DDBJ whole genome shotgun (WGS) entry which is preliminary data.</text>
</comment>
<feature type="repeat" description="TPR" evidence="5">
    <location>
        <begin position="875"/>
        <end position="908"/>
    </location>
</feature>
<keyword evidence="5" id="KW-0802">TPR repeat</keyword>
<keyword evidence="2" id="KW-0805">Transcription regulation</keyword>
<dbReference type="InterPro" id="IPR001867">
    <property type="entry name" value="OmpR/PhoB-type_DNA-bd"/>
</dbReference>
<dbReference type="SUPFAM" id="SSF52540">
    <property type="entry name" value="P-loop containing nucleoside triphosphate hydrolases"/>
    <property type="match status" value="1"/>
</dbReference>